<evidence type="ECO:0000256" key="2">
    <source>
        <dbReference type="ARBA" id="ARBA00022771"/>
    </source>
</evidence>
<accession>A0A899FYN3</accession>
<dbReference type="EMBL" id="CP054533">
    <property type="protein sequence ID" value="QSL64389.1"/>
    <property type="molecule type" value="Genomic_DNA"/>
</dbReference>
<keyword evidence="1" id="KW-0479">Metal-binding</keyword>
<dbReference type="InterPro" id="IPR002893">
    <property type="entry name" value="Znf_MYND"/>
</dbReference>
<evidence type="ECO:0008006" key="9">
    <source>
        <dbReference type="Google" id="ProtNLM"/>
    </source>
</evidence>
<dbReference type="PANTHER" id="PTHR12197:SF251">
    <property type="entry name" value="EG:BACR7C10.4 PROTEIN"/>
    <property type="match status" value="1"/>
</dbReference>
<dbReference type="Proteomes" id="UP000663699">
    <property type="component" value="Chromosome 2"/>
</dbReference>
<dbReference type="Gene3D" id="1.10.220.160">
    <property type="match status" value="1"/>
</dbReference>
<keyword evidence="3" id="KW-0862">Zinc</keyword>
<evidence type="ECO:0000256" key="3">
    <source>
        <dbReference type="ARBA" id="ARBA00022833"/>
    </source>
</evidence>
<evidence type="ECO:0000259" key="5">
    <source>
        <dbReference type="PROSITE" id="PS50280"/>
    </source>
</evidence>
<dbReference type="SUPFAM" id="SSF82199">
    <property type="entry name" value="SET domain"/>
    <property type="match status" value="2"/>
</dbReference>
<dbReference type="GO" id="GO:0008270">
    <property type="term" value="F:zinc ion binding"/>
    <property type="evidence" value="ECO:0007669"/>
    <property type="project" value="UniProtKB-KW"/>
</dbReference>
<dbReference type="Pfam" id="PF01753">
    <property type="entry name" value="zf-MYND"/>
    <property type="match status" value="1"/>
</dbReference>
<dbReference type="InterPro" id="IPR001214">
    <property type="entry name" value="SET_dom"/>
</dbReference>
<name>A0A899FYN3_9ASCO</name>
<proteinExistence type="predicted"/>
<dbReference type="InterPro" id="IPR046341">
    <property type="entry name" value="SET_dom_sf"/>
</dbReference>
<dbReference type="PANTHER" id="PTHR12197">
    <property type="entry name" value="HISTONE-LYSINE N-METHYLTRANSFERASE SMYD"/>
    <property type="match status" value="1"/>
</dbReference>
<dbReference type="PROSITE" id="PS50865">
    <property type="entry name" value="ZF_MYND_2"/>
    <property type="match status" value="1"/>
</dbReference>
<sequence length="461" mass="54335">MIRPLVAVLDDKHISNGCSNCFVCEEDQDDSIPCLIPCKTCKILQYCSQKCMEEDWDMFHKYECSFFLSKSPKIVPGFMRICMRLIFYGRSYPSSLEWNAIKGLKSHLSEIMSSEKKEEIWMLSKGIQNFTNEPNEILVLDLLCKIMVNSFSLLTSSYDIIGTAIDPTISRMDHSCYPNATLVFERNKIALRSLQKISMDQEITISYINVNNTQKSRQDELLSRYYFLCKCIRCKFPEKVESYLVLRNCMSTETFSHLEMLINKAFSEKNINIMRALSMLHRLKGWDAVLYPLNELHKLALIYFLDENRIYNAFCHALFIHLIGNRVFNKYMVDFNPIYVIQKFLLIKLIIFQASENYETQFKQINAKDMMLYVYKLLYDVIKLSYKSHGSSSRFSKRLKKTFEKTGEDISVYDWGRCWQSRLKDDPENLQIKKECLRIEDNFLSEVKEYIEICIINNKFQ</sequence>
<dbReference type="GO" id="GO:0005634">
    <property type="term" value="C:nucleus"/>
    <property type="evidence" value="ECO:0007669"/>
    <property type="project" value="TreeGrafter"/>
</dbReference>
<dbReference type="InterPro" id="IPR050869">
    <property type="entry name" value="H3K4_H4K5_MeTrfase"/>
</dbReference>
<dbReference type="Gene3D" id="2.170.270.10">
    <property type="entry name" value="SET domain"/>
    <property type="match status" value="1"/>
</dbReference>
<feature type="domain" description="MYND-type" evidence="6">
    <location>
        <begin position="21"/>
        <end position="64"/>
    </location>
</feature>
<gene>
    <name evidence="7" type="ORF">MERGE_001690</name>
</gene>
<reference evidence="7" key="1">
    <citation type="submission" date="2020-06" db="EMBL/GenBank/DDBJ databases">
        <title>Genomes of multiple members of Pneumocystis genus reveal paths to human pathogen Pneumocystis jirovecii.</title>
        <authorList>
            <person name="Cisse O.H."/>
            <person name="Ma L."/>
            <person name="Dekker J."/>
            <person name="Khil P."/>
            <person name="Jo J."/>
            <person name="Brenchley J."/>
            <person name="Blair R."/>
            <person name="Pahar B."/>
            <person name="Chabe M."/>
            <person name="Van Rompay K.A."/>
            <person name="Keesler R."/>
            <person name="Sukura A."/>
            <person name="Hirsch V."/>
            <person name="Kutty G."/>
            <person name="Liu Y."/>
            <person name="Peng L."/>
            <person name="Chen J."/>
            <person name="Song J."/>
            <person name="Weissenbacher-Lang C."/>
            <person name="Xu J."/>
            <person name="Upham N.S."/>
            <person name="Stajich J.E."/>
            <person name="Cuomo C.A."/>
            <person name="Cushion M.T."/>
            <person name="Kovacs J.A."/>
        </authorList>
    </citation>
    <scope>NUCLEOTIDE SEQUENCE</scope>
    <source>
        <strain evidence="7">2A</strain>
    </source>
</reference>
<evidence type="ECO:0000313" key="7">
    <source>
        <dbReference type="EMBL" id="QSL64389.1"/>
    </source>
</evidence>
<dbReference type="AlphaFoldDB" id="A0A899FYN3"/>
<dbReference type="Pfam" id="PF00856">
    <property type="entry name" value="SET"/>
    <property type="match status" value="1"/>
</dbReference>
<feature type="domain" description="SET" evidence="5">
    <location>
        <begin position="64"/>
        <end position="208"/>
    </location>
</feature>
<protein>
    <recommendedName>
        <fullName evidence="9">MYND-type domain-containing protein</fullName>
    </recommendedName>
</protein>
<evidence type="ECO:0000313" key="8">
    <source>
        <dbReference type="Proteomes" id="UP000663699"/>
    </source>
</evidence>
<dbReference type="OrthoDB" id="5945798at2759"/>
<evidence type="ECO:0000259" key="6">
    <source>
        <dbReference type="PROSITE" id="PS50865"/>
    </source>
</evidence>
<keyword evidence="8" id="KW-1185">Reference proteome</keyword>
<keyword evidence="2 4" id="KW-0863">Zinc-finger</keyword>
<evidence type="ECO:0000256" key="4">
    <source>
        <dbReference type="PROSITE-ProRule" id="PRU00134"/>
    </source>
</evidence>
<organism evidence="7 8">
    <name type="scientific">Pneumocystis wakefieldiae</name>
    <dbReference type="NCBI Taxonomy" id="38082"/>
    <lineage>
        <taxon>Eukaryota</taxon>
        <taxon>Fungi</taxon>
        <taxon>Dikarya</taxon>
        <taxon>Ascomycota</taxon>
        <taxon>Taphrinomycotina</taxon>
        <taxon>Pneumocystomycetes</taxon>
        <taxon>Pneumocystaceae</taxon>
        <taxon>Pneumocystis</taxon>
    </lineage>
</organism>
<dbReference type="Gene3D" id="6.10.140.2220">
    <property type="match status" value="1"/>
</dbReference>
<dbReference type="PROSITE" id="PS50280">
    <property type="entry name" value="SET"/>
    <property type="match status" value="1"/>
</dbReference>
<evidence type="ECO:0000256" key="1">
    <source>
        <dbReference type="ARBA" id="ARBA00022723"/>
    </source>
</evidence>